<gene>
    <name evidence="3" type="ORF">J1C55_12115</name>
</gene>
<proteinExistence type="predicted"/>
<reference evidence="3" key="1">
    <citation type="submission" date="2021-03" db="EMBL/GenBank/DDBJ databases">
        <authorList>
            <person name="Ping X."/>
        </authorList>
    </citation>
    <scope>NUCLEOTIDE SEQUENCE</scope>
    <source>
        <strain evidence="3">E313</strain>
    </source>
</reference>
<dbReference type="EMBL" id="JAFMPT010000020">
    <property type="protein sequence ID" value="MCC1485340.1"/>
    <property type="molecule type" value="Genomic_DNA"/>
</dbReference>
<dbReference type="RefSeq" id="WP_227477832.1">
    <property type="nucleotide sequence ID" value="NZ_JAFMPT010000020.1"/>
</dbReference>
<reference evidence="3" key="2">
    <citation type="submission" date="2021-10" db="EMBL/GenBank/DDBJ databases">
        <title>Genome of Winogradskyella sp. E313.</title>
        <authorList>
            <person name="Zhou Y."/>
        </authorList>
    </citation>
    <scope>NUCLEOTIDE SEQUENCE</scope>
    <source>
        <strain evidence="3">E313</strain>
    </source>
</reference>
<feature type="transmembrane region" description="Helical" evidence="1">
    <location>
        <begin position="617"/>
        <end position="639"/>
    </location>
</feature>
<dbReference type="PANTHER" id="PTHR37464:SF1">
    <property type="entry name" value="BLL2463 PROTEIN"/>
    <property type="match status" value="1"/>
</dbReference>
<name>A0ABS8EQF2_9FLAO</name>
<keyword evidence="1" id="KW-0472">Membrane</keyword>
<dbReference type="PANTHER" id="PTHR37464">
    <property type="entry name" value="BLL2463 PROTEIN"/>
    <property type="match status" value="1"/>
</dbReference>
<accession>A0ABS8EQF2</accession>
<feature type="transmembrane region" description="Helical" evidence="1">
    <location>
        <begin position="56"/>
        <end position="77"/>
    </location>
</feature>
<dbReference type="NCBIfam" id="TIGR02226">
    <property type="entry name" value="two_anch"/>
    <property type="match status" value="1"/>
</dbReference>
<evidence type="ECO:0000259" key="2">
    <source>
        <dbReference type="Pfam" id="PF07584"/>
    </source>
</evidence>
<keyword evidence="1" id="KW-0812">Transmembrane</keyword>
<evidence type="ECO:0000313" key="4">
    <source>
        <dbReference type="Proteomes" id="UP000778797"/>
    </source>
</evidence>
<comment type="caution">
    <text evidence="3">The sequence shown here is derived from an EMBL/GenBank/DDBJ whole genome shotgun (WGS) entry which is preliminary data.</text>
</comment>
<feature type="transmembrane region" description="Helical" evidence="1">
    <location>
        <begin position="6"/>
        <end position="24"/>
    </location>
</feature>
<evidence type="ECO:0000256" key="1">
    <source>
        <dbReference type="SAM" id="Phobius"/>
    </source>
</evidence>
<organism evidence="3 4">
    <name type="scientific">Winogradskyella immobilis</name>
    <dbReference type="NCBI Taxonomy" id="2816852"/>
    <lineage>
        <taxon>Bacteria</taxon>
        <taxon>Pseudomonadati</taxon>
        <taxon>Bacteroidota</taxon>
        <taxon>Flavobacteriia</taxon>
        <taxon>Flavobacteriales</taxon>
        <taxon>Flavobacteriaceae</taxon>
        <taxon>Winogradskyella</taxon>
    </lineage>
</organism>
<sequence>MQFKHPELLWALLLLLIPIIIHLFQLRRFQNVEFTNVKFLKNVKLQTRKSSQLKKWLTLITRLLIILFAVIAFAQPFTSNLENFSTKSETVIYIDNSFSMEAKGNNGSLLNEAVQSIISNVPENESVTIYTNEDVFRDETVKSISNDLIQLKYSTSQLTYESAYIKGKQYFTNDPTSVKNLVLLSDFQQKGKPLDFEVDSTVTLKLVQPTSIITNNISIDSAYIAKNTSENIELNVVLSHQGNPVDNVSVSLINDNELIAKTAVNVDGKTTTTFTLPNNQIINGEISIEDAGLQYDNRLYFNINAPEKINVLSINEASDGFLRKLYTNDEFNFQSFESSALNYTIIGQQNLIILNELKNIPNALINALRAFKIDGGTLLIIPSTESNLESYNQLLNAVSLPSLTKQNSIEKRLTAINYDHPIIENAFYNRVSNFQYPKVNTTYNLSSNANAIFNFEDGNAFLVGNSKSYLFSTAINESNSNFKNSPLIVPILYNLGKQSLALPKLYYTIGTPNTIDISTQLAQDDILTFVSNENSTIPLQQTYSNYVAITVNDYPNNAGIVEVKNKLEPLQNLSFNYNRVESNLTYHKLDLNAAYTVDSSFSTVMDDIKSNTNINALWKWFVIFALVFLIIEMLILKYLK</sequence>
<feature type="domain" description="Aerotolerance regulator N-terminal" evidence="2">
    <location>
        <begin position="1"/>
        <end position="76"/>
    </location>
</feature>
<protein>
    <submittedName>
        <fullName evidence="3">BatA domain-containing protein</fullName>
    </submittedName>
</protein>
<keyword evidence="4" id="KW-1185">Reference proteome</keyword>
<dbReference type="InterPro" id="IPR011933">
    <property type="entry name" value="Double_TM_dom"/>
</dbReference>
<dbReference type="Proteomes" id="UP000778797">
    <property type="component" value="Unassembled WGS sequence"/>
</dbReference>
<dbReference type="InterPro" id="IPR024163">
    <property type="entry name" value="Aerotolerance_reg_N"/>
</dbReference>
<evidence type="ECO:0000313" key="3">
    <source>
        <dbReference type="EMBL" id="MCC1485340.1"/>
    </source>
</evidence>
<dbReference type="Pfam" id="PF07584">
    <property type="entry name" value="BatA"/>
    <property type="match status" value="1"/>
</dbReference>
<keyword evidence="1" id="KW-1133">Transmembrane helix</keyword>